<accession>A0A6J8CB98</accession>
<keyword evidence="7 11" id="KW-1133">Transmembrane helix</keyword>
<dbReference type="PROSITE" id="PS50104">
    <property type="entry name" value="TIR"/>
    <property type="match status" value="1"/>
</dbReference>
<evidence type="ECO:0000256" key="7">
    <source>
        <dbReference type="ARBA" id="ARBA00022989"/>
    </source>
</evidence>
<dbReference type="Proteomes" id="UP000507470">
    <property type="component" value="Unassembled WGS sequence"/>
</dbReference>
<dbReference type="PIRSF" id="PIRSF037595">
    <property type="entry name" value="Toll-like_receptor"/>
    <property type="match status" value="1"/>
</dbReference>
<keyword evidence="6" id="KW-0677">Repeat</keyword>
<keyword evidence="5 12" id="KW-0732">Signal</keyword>
<sequence>MRLHVLQNILLLTVLVYSVFSFKCSFDSSCDCILNTSTNLISAKCSNRGLLTLPYFCNASHSLASFDGSYNKIERIPNYIFGNAKILTCLDLSHNSISFLFPESFQGLEELVTLNLESNNLKYDIDIIPSNCFKNTPQLRYLNLKTNVGYYSSAQKYPNLSSLSELEILKLDGLPHDSFPRGFKKLSKLTYLDLSSKDCDIEIIQSKFFQYTPHLRYIDISHCQVKKVWKNTFSGLKNLTHLNVSYNENLEFDGIGNITYDLQFTSIEVLKFNKIHETFAMNSEIRRHTLKYLQHTNLRELHMDSNRLQNVKTGVVSKLPKTLDRLSMADNMLSFGLYILEGKNMNISFLNVSFQFTSHKPTFGSTDRYESHLKAKRIKRAFGVNFPLPFPKNLREVHVRGSQLQFDIPRLELMENKLEYFDASLNLLSRWRGPTVDFLHLKFLNLSSNYCSKISSYFFEGTAKLEKLYIQNNLLGFSIPYDVKAIFHLESVAEDHRLFLNLSGNPFVCSCATLEFLKWISETKIDLLDRSKYECKYENGSKSSLANVNDVFNKLQKECSSYPGVIIGITGAIFLSVSIILFGLFYRYRWNLRYLYYITKNRFRGYIPVIENSSKSYIYDAFISYAEHDGNFVHHDAIDNLEKEGNLKLCVHRRDFLPGNEISANITSVIHNSRKTVIILTRHYLNSQWCMFEFNMARMESMYSRETENTLFLVFLTKMIPKELPLVMMEYIDSNSYIEYPCDEYGNVVFWRKMIEALRA</sequence>
<evidence type="ECO:0000256" key="8">
    <source>
        <dbReference type="ARBA" id="ARBA00023136"/>
    </source>
</evidence>
<keyword evidence="3" id="KW-0433">Leucine-rich repeat</keyword>
<dbReference type="SUPFAM" id="SSF52058">
    <property type="entry name" value="L domain-like"/>
    <property type="match status" value="2"/>
</dbReference>
<feature type="transmembrane region" description="Helical" evidence="11">
    <location>
        <begin position="562"/>
        <end position="586"/>
    </location>
</feature>
<dbReference type="AlphaFoldDB" id="A0A6J8CB98"/>
<keyword evidence="8 11" id="KW-0472">Membrane</keyword>
<evidence type="ECO:0000256" key="9">
    <source>
        <dbReference type="ARBA" id="ARBA00023170"/>
    </source>
</evidence>
<feature type="domain" description="TIR" evidence="13">
    <location>
        <begin position="617"/>
        <end position="758"/>
    </location>
</feature>
<organism evidence="14 15">
    <name type="scientific">Mytilus coruscus</name>
    <name type="common">Sea mussel</name>
    <dbReference type="NCBI Taxonomy" id="42192"/>
    <lineage>
        <taxon>Eukaryota</taxon>
        <taxon>Metazoa</taxon>
        <taxon>Spiralia</taxon>
        <taxon>Lophotrochozoa</taxon>
        <taxon>Mollusca</taxon>
        <taxon>Bivalvia</taxon>
        <taxon>Autobranchia</taxon>
        <taxon>Pteriomorphia</taxon>
        <taxon>Mytilida</taxon>
        <taxon>Mytiloidea</taxon>
        <taxon>Mytilidae</taxon>
        <taxon>Mytilinae</taxon>
        <taxon>Mytilus</taxon>
    </lineage>
</organism>
<evidence type="ECO:0000256" key="10">
    <source>
        <dbReference type="ARBA" id="ARBA00023180"/>
    </source>
</evidence>
<dbReference type="InterPro" id="IPR000157">
    <property type="entry name" value="TIR_dom"/>
</dbReference>
<feature type="chain" id="PRO_5026727704" description="TIR domain-containing protein" evidence="12">
    <location>
        <begin position="22"/>
        <end position="760"/>
    </location>
</feature>
<evidence type="ECO:0000256" key="12">
    <source>
        <dbReference type="SAM" id="SignalP"/>
    </source>
</evidence>
<dbReference type="InterPro" id="IPR001611">
    <property type="entry name" value="Leu-rich_rpt"/>
</dbReference>
<keyword evidence="9" id="KW-0675">Receptor</keyword>
<dbReference type="SMART" id="SM00255">
    <property type="entry name" value="TIR"/>
    <property type="match status" value="1"/>
</dbReference>
<evidence type="ECO:0000313" key="14">
    <source>
        <dbReference type="EMBL" id="CAC5393685.1"/>
    </source>
</evidence>
<evidence type="ECO:0000313" key="15">
    <source>
        <dbReference type="Proteomes" id="UP000507470"/>
    </source>
</evidence>
<evidence type="ECO:0000256" key="3">
    <source>
        <dbReference type="ARBA" id="ARBA00022614"/>
    </source>
</evidence>
<evidence type="ECO:0000256" key="1">
    <source>
        <dbReference type="ARBA" id="ARBA00004479"/>
    </source>
</evidence>
<evidence type="ECO:0000256" key="4">
    <source>
        <dbReference type="ARBA" id="ARBA00022692"/>
    </source>
</evidence>
<dbReference type="OrthoDB" id="1526598at2759"/>
<dbReference type="GO" id="GO:0004888">
    <property type="term" value="F:transmembrane signaling receptor activity"/>
    <property type="evidence" value="ECO:0007669"/>
    <property type="project" value="InterPro"/>
</dbReference>
<reference evidence="14 15" key="1">
    <citation type="submission" date="2020-06" db="EMBL/GenBank/DDBJ databases">
        <authorList>
            <person name="Li R."/>
            <person name="Bekaert M."/>
        </authorList>
    </citation>
    <scope>NUCLEOTIDE SEQUENCE [LARGE SCALE GENOMIC DNA]</scope>
    <source>
        <strain evidence="15">wild</strain>
    </source>
</reference>
<protein>
    <recommendedName>
        <fullName evidence="13">TIR domain-containing protein</fullName>
    </recommendedName>
</protein>
<dbReference type="SMART" id="SM00369">
    <property type="entry name" value="LRR_TYP"/>
    <property type="match status" value="5"/>
</dbReference>
<dbReference type="Gene3D" id="3.40.50.10140">
    <property type="entry name" value="Toll/interleukin-1 receptor homology (TIR) domain"/>
    <property type="match status" value="1"/>
</dbReference>
<evidence type="ECO:0000259" key="13">
    <source>
        <dbReference type="PROSITE" id="PS50104"/>
    </source>
</evidence>
<name>A0A6J8CB98_MYTCO</name>
<dbReference type="Pfam" id="PF01582">
    <property type="entry name" value="TIR"/>
    <property type="match status" value="1"/>
</dbReference>
<evidence type="ECO:0000256" key="6">
    <source>
        <dbReference type="ARBA" id="ARBA00022737"/>
    </source>
</evidence>
<evidence type="ECO:0000256" key="2">
    <source>
        <dbReference type="ARBA" id="ARBA00009634"/>
    </source>
</evidence>
<dbReference type="PRINTS" id="PR01537">
    <property type="entry name" value="INTRLKN1R1F"/>
</dbReference>
<keyword evidence="15" id="KW-1185">Reference proteome</keyword>
<evidence type="ECO:0000256" key="11">
    <source>
        <dbReference type="SAM" id="Phobius"/>
    </source>
</evidence>
<keyword evidence="4 11" id="KW-0812">Transmembrane</keyword>
<keyword evidence="10" id="KW-0325">Glycoprotein</keyword>
<comment type="similarity">
    <text evidence="2">Belongs to the Toll-like receptor family.</text>
</comment>
<feature type="signal peptide" evidence="12">
    <location>
        <begin position="1"/>
        <end position="21"/>
    </location>
</feature>
<dbReference type="SUPFAM" id="SSF52200">
    <property type="entry name" value="Toll/Interleukin receptor TIR domain"/>
    <property type="match status" value="1"/>
</dbReference>
<dbReference type="PANTHER" id="PTHR24365:SF541">
    <property type="entry name" value="PROTEIN TOLL-RELATED"/>
    <property type="match status" value="1"/>
</dbReference>
<evidence type="ECO:0000256" key="5">
    <source>
        <dbReference type="ARBA" id="ARBA00022729"/>
    </source>
</evidence>
<dbReference type="PANTHER" id="PTHR24365">
    <property type="entry name" value="TOLL-LIKE RECEPTOR"/>
    <property type="match status" value="1"/>
</dbReference>
<gene>
    <name evidence="14" type="ORF">MCOR_28526</name>
</gene>
<dbReference type="GO" id="GO:0002224">
    <property type="term" value="P:toll-like receptor signaling pathway"/>
    <property type="evidence" value="ECO:0007669"/>
    <property type="project" value="InterPro"/>
</dbReference>
<dbReference type="GO" id="GO:0005886">
    <property type="term" value="C:plasma membrane"/>
    <property type="evidence" value="ECO:0007669"/>
    <property type="project" value="TreeGrafter"/>
</dbReference>
<dbReference type="GO" id="GO:0006955">
    <property type="term" value="P:immune response"/>
    <property type="evidence" value="ECO:0007669"/>
    <property type="project" value="InterPro"/>
</dbReference>
<dbReference type="InterPro" id="IPR017241">
    <property type="entry name" value="Toll-like_receptor"/>
</dbReference>
<dbReference type="Gene3D" id="3.80.10.10">
    <property type="entry name" value="Ribonuclease Inhibitor"/>
    <property type="match status" value="3"/>
</dbReference>
<dbReference type="Pfam" id="PF13855">
    <property type="entry name" value="LRR_8"/>
    <property type="match status" value="2"/>
</dbReference>
<proteinExistence type="inferred from homology"/>
<dbReference type="InterPro" id="IPR003591">
    <property type="entry name" value="Leu-rich_rpt_typical-subtyp"/>
</dbReference>
<dbReference type="InterPro" id="IPR032675">
    <property type="entry name" value="LRR_dom_sf"/>
</dbReference>
<dbReference type="EMBL" id="CACVKT020005206">
    <property type="protein sequence ID" value="CAC5393685.1"/>
    <property type="molecule type" value="Genomic_DNA"/>
</dbReference>
<dbReference type="InterPro" id="IPR035897">
    <property type="entry name" value="Toll_tir_struct_dom_sf"/>
</dbReference>
<comment type="subcellular location">
    <subcellularLocation>
        <location evidence="1">Membrane</location>
        <topology evidence="1">Single-pass type I membrane protein</topology>
    </subcellularLocation>
</comment>